<dbReference type="PANTHER" id="PTHR35007:SF3">
    <property type="entry name" value="POSSIBLE CONSERVED ALANINE RICH MEMBRANE PROTEIN"/>
    <property type="match status" value="1"/>
</dbReference>
<organism evidence="9 10">
    <name type="scientific">Rothia dentocariosa</name>
    <dbReference type="NCBI Taxonomy" id="2047"/>
    <lineage>
        <taxon>Bacteria</taxon>
        <taxon>Bacillati</taxon>
        <taxon>Actinomycetota</taxon>
        <taxon>Actinomycetes</taxon>
        <taxon>Micrococcales</taxon>
        <taxon>Micrococcaceae</taxon>
        <taxon>Rothia</taxon>
    </lineage>
</organism>
<dbReference type="GO" id="GO:0005886">
    <property type="term" value="C:plasma membrane"/>
    <property type="evidence" value="ECO:0007669"/>
    <property type="project" value="UniProtKB-SubCell"/>
</dbReference>
<keyword evidence="2" id="KW-1003">Cell membrane</keyword>
<evidence type="ECO:0000256" key="5">
    <source>
        <dbReference type="ARBA" id="ARBA00023136"/>
    </source>
</evidence>
<feature type="domain" description="Type II secretion system protein GspF" evidence="8">
    <location>
        <begin position="337"/>
        <end position="457"/>
    </location>
</feature>
<protein>
    <submittedName>
        <fullName evidence="9">Type II secretion protein F</fullName>
    </submittedName>
</protein>
<evidence type="ECO:0000259" key="8">
    <source>
        <dbReference type="Pfam" id="PF00482"/>
    </source>
</evidence>
<keyword evidence="4 7" id="KW-1133">Transmembrane helix</keyword>
<dbReference type="Proteomes" id="UP000219947">
    <property type="component" value="Unassembled WGS sequence"/>
</dbReference>
<dbReference type="RefSeq" id="WP_098042516.1">
    <property type="nucleotide sequence ID" value="NZ_CAURLQ010000034.1"/>
</dbReference>
<evidence type="ECO:0000256" key="4">
    <source>
        <dbReference type="ARBA" id="ARBA00022989"/>
    </source>
</evidence>
<gene>
    <name evidence="9" type="ORF">CRM92_05150</name>
</gene>
<dbReference type="PANTHER" id="PTHR35007">
    <property type="entry name" value="INTEGRAL MEMBRANE PROTEIN-RELATED"/>
    <property type="match status" value="1"/>
</dbReference>
<evidence type="ECO:0000313" key="10">
    <source>
        <dbReference type="Proteomes" id="UP000219947"/>
    </source>
</evidence>
<reference evidence="9" key="1">
    <citation type="submission" date="2017-10" db="EMBL/GenBank/DDBJ databases">
        <title>Kefir isolates.</title>
        <authorList>
            <person name="Kim Y."/>
            <person name="Blasche S."/>
        </authorList>
    </citation>
    <scope>NUCLEOTIDE SEQUENCE [LARGE SCALE GENOMIC DNA]</scope>
    <source>
        <strain evidence="9">OG2-2</strain>
    </source>
</reference>
<evidence type="ECO:0000256" key="7">
    <source>
        <dbReference type="SAM" id="Phobius"/>
    </source>
</evidence>
<evidence type="ECO:0000256" key="6">
    <source>
        <dbReference type="SAM" id="MobiDB-lite"/>
    </source>
</evidence>
<dbReference type="AlphaFoldDB" id="A0A2A8D9D7"/>
<feature type="compositionally biased region" description="Basic residues" evidence="6">
    <location>
        <begin position="1"/>
        <end position="10"/>
    </location>
</feature>
<comment type="subcellular location">
    <subcellularLocation>
        <location evidence="1">Cell membrane</location>
        <topology evidence="1">Multi-pass membrane protein</topology>
    </subcellularLocation>
</comment>
<evidence type="ECO:0000256" key="1">
    <source>
        <dbReference type="ARBA" id="ARBA00004651"/>
    </source>
</evidence>
<proteinExistence type="predicted"/>
<sequence length="474" mass="51137">MSLMVHHKTRAAGSSQRKARKNAGDSMAFGEYLPATTQPRLKTRFQRLIPPTPPTSTEMRLWPQALRGISATLDAGLSLREATAENRTRHPPGTGGLTVHGFAAQSRETGNADGNGPEKSSLFRRALHRLTGSRRERAYRQTQDDIDELLDTLAREEQLGFAAGTTLGALSARRAHSRERIRELGLCLRMNETTGAPLAQTLRAAAEHAEEHLDALLGRESALTGPKTTGKILSWLPFIGLVMGWLMGTDPVGALTGSLAGLLTGFFGITLALLGRRWTARLVHRAERSSVLAEEPAQKNARAQGTRRRRREKKPQKEPAGFSGSAETEPLDPALMLELLAAQLRAGLGLTGALQALGRALAHEERAISDALEHITLTLTVSADWQAAWDGYDHPLLRELARILAPAYSAGTPSAALLRHCAATYRLEERRAAERASAKLAVALVLPLGLCSLPAFICCGIIPIVISLLPGLLA</sequence>
<feature type="region of interest" description="Disordered" evidence="6">
    <location>
        <begin position="1"/>
        <end position="27"/>
    </location>
</feature>
<evidence type="ECO:0000313" key="9">
    <source>
        <dbReference type="EMBL" id="PEN17387.1"/>
    </source>
</evidence>
<feature type="region of interest" description="Disordered" evidence="6">
    <location>
        <begin position="289"/>
        <end position="328"/>
    </location>
</feature>
<dbReference type="Pfam" id="PF00482">
    <property type="entry name" value="T2SSF"/>
    <property type="match status" value="1"/>
</dbReference>
<dbReference type="InterPro" id="IPR018076">
    <property type="entry name" value="T2SS_GspF_dom"/>
</dbReference>
<evidence type="ECO:0000256" key="3">
    <source>
        <dbReference type="ARBA" id="ARBA00022692"/>
    </source>
</evidence>
<keyword evidence="5 7" id="KW-0472">Membrane</keyword>
<feature type="transmembrane region" description="Helical" evidence="7">
    <location>
        <begin position="254"/>
        <end position="275"/>
    </location>
</feature>
<feature type="transmembrane region" description="Helical" evidence="7">
    <location>
        <begin position="440"/>
        <end position="466"/>
    </location>
</feature>
<keyword evidence="3 7" id="KW-0812">Transmembrane</keyword>
<feature type="compositionally biased region" description="Basic residues" evidence="6">
    <location>
        <begin position="305"/>
        <end position="314"/>
    </location>
</feature>
<comment type="caution">
    <text evidence="9">The sequence shown here is derived from an EMBL/GenBank/DDBJ whole genome shotgun (WGS) entry which is preliminary data.</text>
</comment>
<evidence type="ECO:0000256" key="2">
    <source>
        <dbReference type="ARBA" id="ARBA00022475"/>
    </source>
</evidence>
<keyword evidence="10" id="KW-1185">Reference proteome</keyword>
<accession>A0A2A8D9D7</accession>
<feature type="transmembrane region" description="Helical" evidence="7">
    <location>
        <begin position="232"/>
        <end position="248"/>
    </location>
</feature>
<name>A0A2A8D9D7_9MICC</name>
<dbReference type="EMBL" id="PDEV01000001">
    <property type="protein sequence ID" value="PEN17387.1"/>
    <property type="molecule type" value="Genomic_DNA"/>
</dbReference>